<dbReference type="SUPFAM" id="SSF49464">
    <property type="entry name" value="Carboxypeptidase regulatory domain-like"/>
    <property type="match status" value="1"/>
</dbReference>
<organism evidence="1 2">
    <name type="scientific">Aquimarina rubra</name>
    <dbReference type="NCBI Taxonomy" id="1920033"/>
    <lineage>
        <taxon>Bacteria</taxon>
        <taxon>Pseudomonadati</taxon>
        <taxon>Bacteroidota</taxon>
        <taxon>Flavobacteriia</taxon>
        <taxon>Flavobacteriales</taxon>
        <taxon>Flavobacteriaceae</taxon>
        <taxon>Aquimarina</taxon>
    </lineage>
</organism>
<accession>A0ABW5LI04</accession>
<dbReference type="RefSeq" id="WP_378294325.1">
    <property type="nucleotide sequence ID" value="NZ_JBHULE010000019.1"/>
</dbReference>
<evidence type="ECO:0000313" key="1">
    <source>
        <dbReference type="EMBL" id="MFD2564498.1"/>
    </source>
</evidence>
<reference evidence="2" key="1">
    <citation type="journal article" date="2019" name="Int. J. Syst. Evol. Microbiol.">
        <title>The Global Catalogue of Microorganisms (GCM) 10K type strain sequencing project: providing services to taxonomists for standard genome sequencing and annotation.</title>
        <authorList>
            <consortium name="The Broad Institute Genomics Platform"/>
            <consortium name="The Broad Institute Genome Sequencing Center for Infectious Disease"/>
            <person name="Wu L."/>
            <person name="Ma J."/>
        </authorList>
    </citation>
    <scope>NUCLEOTIDE SEQUENCE [LARGE SCALE GENOMIC DNA]</scope>
    <source>
        <strain evidence="2">KCTC 52274</strain>
    </source>
</reference>
<evidence type="ECO:0008006" key="3">
    <source>
        <dbReference type="Google" id="ProtNLM"/>
    </source>
</evidence>
<protein>
    <recommendedName>
        <fullName evidence="3">Carboxypeptidase regulatory-like domain-containing protein</fullName>
    </recommendedName>
</protein>
<sequence>MKKLLFKSVLILIIQFLTSCDSDDDQTLVLTTVKGRVYDVERNINIEGLEVSVLKTDCFIGCDSEFIDSAITDENGNYSITYHHIPGERYVLLKPYFESEYYTEFIDVEKEIEEGVENIKDIDAWLPVIIKLNARITNNENGPLRIFNKIIGHRDLSFISFPSHVIDEQEKDTIVYMEGRPNSQVELDFVYSTGYSNEDYHHYREIVQTSLADTLSVSYIVDCSSF</sequence>
<gene>
    <name evidence="1" type="ORF">ACFSR1_17580</name>
</gene>
<dbReference type="InterPro" id="IPR008969">
    <property type="entry name" value="CarboxyPept-like_regulatory"/>
</dbReference>
<comment type="caution">
    <text evidence="1">The sequence shown here is derived from an EMBL/GenBank/DDBJ whole genome shotgun (WGS) entry which is preliminary data.</text>
</comment>
<evidence type="ECO:0000313" key="2">
    <source>
        <dbReference type="Proteomes" id="UP001597319"/>
    </source>
</evidence>
<proteinExistence type="predicted"/>
<name>A0ABW5LI04_9FLAO</name>
<dbReference type="PROSITE" id="PS51257">
    <property type="entry name" value="PROKAR_LIPOPROTEIN"/>
    <property type="match status" value="1"/>
</dbReference>
<dbReference type="EMBL" id="JBHULE010000019">
    <property type="protein sequence ID" value="MFD2564498.1"/>
    <property type="molecule type" value="Genomic_DNA"/>
</dbReference>
<keyword evidence="2" id="KW-1185">Reference proteome</keyword>
<dbReference type="Proteomes" id="UP001597319">
    <property type="component" value="Unassembled WGS sequence"/>
</dbReference>